<reference evidence="1" key="1">
    <citation type="submission" date="2019-03" db="EMBL/GenBank/DDBJ databases">
        <title>Draft Sequence and Annotation of the Mycoplasma phocicerebrale Strain 1049T Genome.</title>
        <authorList>
            <person name="Frasca S.Jr."/>
            <person name="Kutish G.F."/>
            <person name="Castellanos Gell J."/>
            <person name="Michaels D.L."/>
            <person name="Brown D.R."/>
        </authorList>
    </citation>
    <scope>NUCLEOTIDE SEQUENCE</scope>
    <source>
        <strain evidence="1">1049</strain>
    </source>
</reference>
<dbReference type="PROSITE" id="PS51257">
    <property type="entry name" value="PROKAR_LIPOPROTEIN"/>
    <property type="match status" value="1"/>
</dbReference>
<proteinExistence type="predicted"/>
<keyword evidence="2" id="KW-1185">Reference proteome</keyword>
<evidence type="ECO:0000313" key="1">
    <source>
        <dbReference type="EMBL" id="AZZ65439.1"/>
    </source>
</evidence>
<accession>A0A3Q9V308</accession>
<dbReference type="AlphaFoldDB" id="A0A3Q9V308"/>
<evidence type="ECO:0000313" key="2">
    <source>
        <dbReference type="Proteomes" id="UP000256585"/>
    </source>
</evidence>
<gene>
    <name evidence="1" type="ORF">DMC14_001385</name>
</gene>
<dbReference type="EMBL" id="CP033058">
    <property type="protein sequence ID" value="AZZ65439.1"/>
    <property type="molecule type" value="Genomic_DNA"/>
</dbReference>
<dbReference type="RefSeq" id="WP_116171731.1">
    <property type="nucleotide sequence ID" value="NZ_CP033058.2"/>
</dbReference>
<dbReference type="KEGG" id="mphc:DMC14_001385"/>
<protein>
    <submittedName>
        <fullName evidence="1">Uncharacterized protein</fullName>
    </submittedName>
</protein>
<name>A0A3Q9V308_9BACT</name>
<organism evidence="1 2">
    <name type="scientific">Metamycoplasma phocicerebrale</name>
    <dbReference type="NCBI Taxonomy" id="142649"/>
    <lineage>
        <taxon>Bacteria</taxon>
        <taxon>Bacillati</taxon>
        <taxon>Mycoplasmatota</taxon>
        <taxon>Mycoplasmoidales</taxon>
        <taxon>Metamycoplasmataceae</taxon>
        <taxon>Metamycoplasma</taxon>
    </lineage>
</organism>
<dbReference type="Proteomes" id="UP000256585">
    <property type="component" value="Chromosome"/>
</dbReference>
<sequence length="93" mass="10570">MKKFFLLSSLIIPTIPISIVSASCGLLPEYDKKELHENIEKIKGLKIVSISGGLSKEPAYKKDDIIFSLEDKSVDPNYQSITIKDFKGWKRKR</sequence>